<keyword evidence="2" id="KW-1185">Reference proteome</keyword>
<name>A0ACC2NE86_9HYME</name>
<sequence length="226" mass="25181">MAPTTTKKGQPKEKVTPAFTTEQLDIVYDYMLDNPDLARGKRKSGKNLTKKIENRHWDVLMNKLEKTLNLEKTLDQVNKFWADSRTRLKKLKRPSAKQQQLIELLEKEDVEENAPGVRESGSESDSSGDESEEVGEEDGETTDDERGELSEMSNRTIGIAEQSNDALADIAAVLKAMLRQMRENAQNAANQEKIYTTLCENVTSAVFDLCAAINSIVSAVVKTNAS</sequence>
<evidence type="ECO:0000313" key="1">
    <source>
        <dbReference type="EMBL" id="KAJ8669412.1"/>
    </source>
</evidence>
<gene>
    <name evidence="1" type="ORF">QAD02_000671</name>
</gene>
<dbReference type="EMBL" id="CM056743">
    <property type="protein sequence ID" value="KAJ8669412.1"/>
    <property type="molecule type" value="Genomic_DNA"/>
</dbReference>
<proteinExistence type="predicted"/>
<evidence type="ECO:0000313" key="2">
    <source>
        <dbReference type="Proteomes" id="UP001239111"/>
    </source>
</evidence>
<dbReference type="Proteomes" id="UP001239111">
    <property type="component" value="Chromosome 3"/>
</dbReference>
<comment type="caution">
    <text evidence="1">The sequence shown here is derived from an EMBL/GenBank/DDBJ whole genome shotgun (WGS) entry which is preliminary data.</text>
</comment>
<protein>
    <submittedName>
        <fullName evidence="1">Uncharacterized protein</fullName>
    </submittedName>
</protein>
<organism evidence="1 2">
    <name type="scientific">Eretmocerus hayati</name>
    <dbReference type="NCBI Taxonomy" id="131215"/>
    <lineage>
        <taxon>Eukaryota</taxon>
        <taxon>Metazoa</taxon>
        <taxon>Ecdysozoa</taxon>
        <taxon>Arthropoda</taxon>
        <taxon>Hexapoda</taxon>
        <taxon>Insecta</taxon>
        <taxon>Pterygota</taxon>
        <taxon>Neoptera</taxon>
        <taxon>Endopterygota</taxon>
        <taxon>Hymenoptera</taxon>
        <taxon>Apocrita</taxon>
        <taxon>Proctotrupomorpha</taxon>
        <taxon>Chalcidoidea</taxon>
        <taxon>Aphelinidae</taxon>
        <taxon>Aphelininae</taxon>
        <taxon>Eretmocerus</taxon>
    </lineage>
</organism>
<reference evidence="1" key="1">
    <citation type="submission" date="2023-04" db="EMBL/GenBank/DDBJ databases">
        <title>A chromosome-level genome assembly of the parasitoid wasp Eretmocerus hayati.</title>
        <authorList>
            <person name="Zhong Y."/>
            <person name="Liu S."/>
            <person name="Liu Y."/>
        </authorList>
    </citation>
    <scope>NUCLEOTIDE SEQUENCE</scope>
    <source>
        <strain evidence="1">ZJU_SS_LIU_2023</strain>
    </source>
</reference>
<accession>A0ACC2NE86</accession>